<dbReference type="CDD" id="cd13242">
    <property type="entry name" value="PH_puratrophin-1"/>
    <property type="match status" value="1"/>
</dbReference>
<dbReference type="PROSITE" id="PS00741">
    <property type="entry name" value="DH_1"/>
    <property type="match status" value="1"/>
</dbReference>
<feature type="compositionally biased region" description="Low complexity" evidence="2">
    <location>
        <begin position="251"/>
        <end position="280"/>
    </location>
</feature>
<dbReference type="GeneID" id="108665125"/>
<feature type="region of interest" description="Disordered" evidence="2">
    <location>
        <begin position="1317"/>
        <end position="1354"/>
    </location>
</feature>
<feature type="domain" description="DH" evidence="4">
    <location>
        <begin position="835"/>
        <end position="1010"/>
    </location>
</feature>
<feature type="region of interest" description="Disordered" evidence="2">
    <location>
        <begin position="104"/>
        <end position="132"/>
    </location>
</feature>
<feature type="region of interest" description="Disordered" evidence="2">
    <location>
        <begin position="1182"/>
        <end position="1267"/>
    </location>
</feature>
<dbReference type="PROSITE" id="PS50003">
    <property type="entry name" value="PH_DOMAIN"/>
    <property type="match status" value="1"/>
</dbReference>
<dbReference type="PANTHER" id="PTHR45845:SF3">
    <property type="entry name" value="PURATROPHIN-1-LIKE, ISOFORM A"/>
    <property type="match status" value="1"/>
</dbReference>
<dbReference type="InterPro" id="IPR000219">
    <property type="entry name" value="DH_dom"/>
</dbReference>
<feature type="compositionally biased region" description="Gly residues" evidence="2">
    <location>
        <begin position="1"/>
        <end position="21"/>
    </location>
</feature>
<evidence type="ECO:0000313" key="6">
    <source>
        <dbReference type="RefSeq" id="XP_018007341.2"/>
    </source>
</evidence>
<evidence type="ECO:0000259" key="3">
    <source>
        <dbReference type="PROSITE" id="PS50003"/>
    </source>
</evidence>
<name>A0A8B7N0I8_HYAAZ</name>
<dbReference type="InterPro" id="IPR011993">
    <property type="entry name" value="PH-like_dom_sf"/>
</dbReference>
<dbReference type="GO" id="GO:0005085">
    <property type="term" value="F:guanyl-nucleotide exchange factor activity"/>
    <property type="evidence" value="ECO:0007669"/>
    <property type="project" value="UniProtKB-KW"/>
</dbReference>
<dbReference type="GO" id="GO:0035556">
    <property type="term" value="P:intracellular signal transduction"/>
    <property type="evidence" value="ECO:0007669"/>
    <property type="project" value="InterPro"/>
</dbReference>
<dbReference type="InterPro" id="IPR052231">
    <property type="entry name" value="Rho_GEF_signaling-related"/>
</dbReference>
<dbReference type="Gene3D" id="1.20.900.10">
    <property type="entry name" value="Dbl homology (DH) domain"/>
    <property type="match status" value="1"/>
</dbReference>
<feature type="compositionally biased region" description="Low complexity" evidence="2">
    <location>
        <begin position="712"/>
        <end position="732"/>
    </location>
</feature>
<dbReference type="Pfam" id="PF00621">
    <property type="entry name" value="RhoGEF"/>
    <property type="match status" value="1"/>
</dbReference>
<feature type="region of interest" description="Disordered" evidence="2">
    <location>
        <begin position="693"/>
        <end position="732"/>
    </location>
</feature>
<evidence type="ECO:0000259" key="4">
    <source>
        <dbReference type="PROSITE" id="PS50010"/>
    </source>
</evidence>
<dbReference type="InterPro" id="IPR055251">
    <property type="entry name" value="SOS1_NGEF_PH"/>
</dbReference>
<feature type="region of interest" description="Disordered" evidence="2">
    <location>
        <begin position="560"/>
        <end position="588"/>
    </location>
</feature>
<feature type="region of interest" description="Disordered" evidence="2">
    <location>
        <begin position="1"/>
        <end position="38"/>
    </location>
</feature>
<evidence type="ECO:0000313" key="5">
    <source>
        <dbReference type="Proteomes" id="UP000694843"/>
    </source>
</evidence>
<accession>A0A8B7N0I8</accession>
<gene>
    <name evidence="6" type="primary">LOC108665125</name>
</gene>
<reference evidence="6" key="1">
    <citation type="submission" date="2025-08" db="UniProtKB">
        <authorList>
            <consortium name="RefSeq"/>
        </authorList>
    </citation>
    <scope>IDENTIFICATION</scope>
    <source>
        <tissue evidence="6">Whole organism</tissue>
    </source>
</reference>
<feature type="compositionally biased region" description="Low complexity" evidence="2">
    <location>
        <begin position="1327"/>
        <end position="1350"/>
    </location>
</feature>
<feature type="domain" description="PH" evidence="3">
    <location>
        <begin position="1022"/>
        <end position="1132"/>
    </location>
</feature>
<dbReference type="KEGG" id="hazt:108665125"/>
<dbReference type="PANTHER" id="PTHR45845">
    <property type="entry name" value="RHO GUANINE NUCLEOTIDE EXCHANGE FACTOR-RELATED"/>
    <property type="match status" value="1"/>
</dbReference>
<organism evidence="5 6">
    <name type="scientific">Hyalella azteca</name>
    <name type="common">Amphipod</name>
    <dbReference type="NCBI Taxonomy" id="294128"/>
    <lineage>
        <taxon>Eukaryota</taxon>
        <taxon>Metazoa</taxon>
        <taxon>Ecdysozoa</taxon>
        <taxon>Arthropoda</taxon>
        <taxon>Crustacea</taxon>
        <taxon>Multicrustacea</taxon>
        <taxon>Malacostraca</taxon>
        <taxon>Eumalacostraca</taxon>
        <taxon>Peracarida</taxon>
        <taxon>Amphipoda</taxon>
        <taxon>Senticaudata</taxon>
        <taxon>Talitrida</taxon>
        <taxon>Talitroidea</taxon>
        <taxon>Hyalellidae</taxon>
        <taxon>Hyalella</taxon>
    </lineage>
</organism>
<dbReference type="PROSITE" id="PS50010">
    <property type="entry name" value="DH_2"/>
    <property type="match status" value="1"/>
</dbReference>
<evidence type="ECO:0000256" key="2">
    <source>
        <dbReference type="SAM" id="MobiDB-lite"/>
    </source>
</evidence>
<proteinExistence type="predicted"/>
<dbReference type="Pfam" id="PF22697">
    <property type="entry name" value="SOS1_NGEF_PH"/>
    <property type="match status" value="1"/>
</dbReference>
<dbReference type="SMART" id="SM00233">
    <property type="entry name" value="PH"/>
    <property type="match status" value="1"/>
</dbReference>
<feature type="compositionally biased region" description="Polar residues" evidence="2">
    <location>
        <begin position="1317"/>
        <end position="1326"/>
    </location>
</feature>
<dbReference type="InterPro" id="IPR001331">
    <property type="entry name" value="GDS_CDC24_CS"/>
</dbReference>
<feature type="compositionally biased region" description="Polar residues" evidence="2">
    <location>
        <begin position="693"/>
        <end position="711"/>
    </location>
</feature>
<dbReference type="InterPro" id="IPR035899">
    <property type="entry name" value="DBL_dom_sf"/>
</dbReference>
<dbReference type="Gene3D" id="2.30.29.30">
    <property type="entry name" value="Pleckstrin-homology domain (PH domain)/Phosphotyrosine-binding domain (PTB)"/>
    <property type="match status" value="1"/>
</dbReference>
<keyword evidence="1" id="KW-0344">Guanine-nucleotide releasing factor</keyword>
<dbReference type="SMART" id="SM00325">
    <property type="entry name" value="RhoGEF"/>
    <property type="match status" value="1"/>
</dbReference>
<dbReference type="OrthoDB" id="6152532at2759"/>
<dbReference type="SUPFAM" id="SSF48065">
    <property type="entry name" value="DBL homology domain (DH-domain)"/>
    <property type="match status" value="1"/>
</dbReference>
<evidence type="ECO:0000256" key="1">
    <source>
        <dbReference type="ARBA" id="ARBA00022658"/>
    </source>
</evidence>
<sequence length="1444" mass="158213">MPPAGAGGGGNDSSSSEGGGAASKVKLRAFRGPGRSSLRERRRGVLLLPMLNVPPASGDFSDTASTASLPPLPHMRSPVMYNAGGGIVFNLGPEHHQQYNQHHSVPYHGYSSHDASRFQGPNPYHSFSTPPSPTRSCSEFSSFSFPSKQRSPSRLSSSRLSLSTLSKVCSVLRSSSNVQNTYNGCKKSNSVIVTGSLCDNNNGFAKQGHNLCGNYSGSYNNNYENNIYKKTNKFSGVSGVPVPTRRFPLWRTPTPLRRASTPTPPRRAASPPRTPSTPSAGVTRRSFSAPRTEWGGSVWGLGGSFSAGHRTDDMPPKFILQRLLALRSRPGLASVSWVLQTGEETLQQMQLLQTGVQTLAAANKNLLEFKQFYRLAERHLDNGCCALDEPRVGAESSTHDASVRALAGALKLHVTLFNKRLLLAKEAFEDTARCYNLLDKTYEWALETMRVVNRVKTVGVASPDQVGAAAQSLAAHAQRHPPPSADTFANMVSLATKLGNATLLQQVKMGESRCQETLSLLQSRQAALVKARRQMEFDCQSFVDLNEVLDSDDPSPFSWLIGTPLNSSGRRRSSSASTASKSRETLSRCSSLDIEDDGMLVEAKQPLEGRSSLGGIKEVRESVEELDRDLNARNDSMSFSKAVSNAIESLDPLSSSNPHTKLSSTFNSRDLSSGFVMSPIHNQSQSLNLASLPASMSNNANGNKPTRNRYLSSTDSSNSSGGSNSSCGSRGSDQIAITQRAANHKSLQRASAWPYGAALDDAQLQPHHDSLMEDEDEEELLEESGFGGSDEVREERVGSLVLPPSSANSHLLTRSSQLDITGQSFVEGDAKKNIKLCHIMSELIKTEQDYVLSLEYIIENYLPELLREDIPQALRGQRNVIFGNIEKIHEFHRGYFLKHLKQCERKPLDIGRIFLKYERQFYLYALYNKNKPKSDELMAEYGSVFFRKKQLEIGDKMDLASYLLKPVQRMGKYALLLTQLVQLTTGSEACHQLTEAQQMVQFQLRHGNDLLAMDSLKDCDVNLKEQGQLLRQAEFLVCEGSRGRKTPRHVFLFEDLILFSKARKDPEKKNLDIFQYKHSMKMTDIGLTAQLDSGYKFEIWFRKRKPSDTYVLQASSLEVKEAWTEEISKLLWRQALRNRTLRQHEMSSMGIGNKPCLDIRPSEDQINDRSVSVACKQPVRPRLEASMSVDSATSSANNSNSSHGNSALRRPYSIISVSSSSSSNASSQPSSSSCGGTGQPFVAGTINLGFESGNSPRPLHRSVTRTSQCSAESGIMADMYPADQYDSSLHHNSLHQSLYSHSQSHFRVERSNSTVTSVSIDSGLSPTSPSNHSPASYSASSSTSPSTGSSDMLSVNNTQEEDASDLNNDILSSLASVSIVESSRKTVDKIENFTALTSEAASNCHSTSSSSSLAGETNEERAAEINDYTTLDAEGVKTLLTTEV</sequence>
<dbReference type="Proteomes" id="UP000694843">
    <property type="component" value="Unplaced"/>
</dbReference>
<feature type="region of interest" description="Disordered" evidence="2">
    <location>
        <begin position="770"/>
        <end position="797"/>
    </location>
</feature>
<dbReference type="CDD" id="cd00160">
    <property type="entry name" value="RhoGEF"/>
    <property type="match status" value="1"/>
</dbReference>
<feature type="region of interest" description="Disordered" evidence="2">
    <location>
        <begin position="248"/>
        <end position="289"/>
    </location>
</feature>
<feature type="compositionally biased region" description="Low complexity" evidence="2">
    <location>
        <begin position="1188"/>
        <end position="1233"/>
    </location>
</feature>
<feature type="compositionally biased region" description="Acidic residues" evidence="2">
    <location>
        <begin position="772"/>
        <end position="782"/>
    </location>
</feature>
<dbReference type="RefSeq" id="XP_018007341.2">
    <property type="nucleotide sequence ID" value="XM_018151852.2"/>
</dbReference>
<protein>
    <submittedName>
        <fullName evidence="6">Triple functional domain protein-like isoform X1</fullName>
    </submittedName>
</protein>
<keyword evidence="5" id="KW-1185">Reference proteome</keyword>
<dbReference type="SUPFAM" id="SSF50729">
    <property type="entry name" value="PH domain-like"/>
    <property type="match status" value="1"/>
</dbReference>
<dbReference type="InterPro" id="IPR001849">
    <property type="entry name" value="PH_domain"/>
</dbReference>